<dbReference type="GO" id="GO:0003904">
    <property type="term" value="F:deoxyribodipyrimidine photo-lyase activity"/>
    <property type="evidence" value="ECO:0007669"/>
    <property type="project" value="TreeGrafter"/>
</dbReference>
<feature type="binding site" evidence="5">
    <location>
        <begin position="601"/>
        <end position="603"/>
    </location>
    <ligand>
        <name>FAD</name>
        <dbReference type="ChEBI" id="CHEBI:57692"/>
    </ligand>
</feature>
<dbReference type="InterPro" id="IPR036134">
    <property type="entry name" value="Crypto/Photolyase_FAD-like_sf"/>
</dbReference>
<dbReference type="PANTHER" id="PTHR11455">
    <property type="entry name" value="CRYPTOCHROME"/>
    <property type="match status" value="1"/>
</dbReference>
<evidence type="ECO:0000256" key="2">
    <source>
        <dbReference type="ARBA" id="ARBA00022630"/>
    </source>
</evidence>
<evidence type="ECO:0000256" key="3">
    <source>
        <dbReference type="ARBA" id="ARBA00022827"/>
    </source>
</evidence>
<evidence type="ECO:0000313" key="9">
    <source>
        <dbReference type="Proteomes" id="UP000515152"/>
    </source>
</evidence>
<dbReference type="GO" id="GO:0005634">
    <property type="term" value="C:nucleus"/>
    <property type="evidence" value="ECO:0007669"/>
    <property type="project" value="TreeGrafter"/>
</dbReference>
<dbReference type="SUPFAM" id="SSF48173">
    <property type="entry name" value="Cryptochrome/photolyase FAD-binding domain"/>
    <property type="match status" value="1"/>
</dbReference>
<gene>
    <name evidence="10" type="primary">si:ch1073-390k14.1</name>
</gene>
<dbReference type="Proteomes" id="UP000515152">
    <property type="component" value="Chromosome 3"/>
</dbReference>
<keyword evidence="4" id="KW-0157">Chromophore</keyword>
<dbReference type="Pfam" id="PF00875">
    <property type="entry name" value="DNA_photolyase"/>
    <property type="match status" value="1"/>
</dbReference>
<comment type="similarity">
    <text evidence="1">Belongs to the DNA photolyase class-1 family.</text>
</comment>
<feature type="region of interest" description="Disordered" evidence="7">
    <location>
        <begin position="121"/>
        <end position="214"/>
    </location>
</feature>
<feature type="region of interest" description="Disordered" evidence="7">
    <location>
        <begin position="813"/>
        <end position="838"/>
    </location>
</feature>
<accession>A0A6P3WER4</accession>
<dbReference type="KEGG" id="char:105912334"/>
<feature type="binding site" evidence="5">
    <location>
        <position position="501"/>
    </location>
    <ligand>
        <name>FAD</name>
        <dbReference type="ChEBI" id="CHEBI:57692"/>
    </ligand>
</feature>
<dbReference type="Pfam" id="PF03441">
    <property type="entry name" value="FAD_binding_7"/>
    <property type="match status" value="1"/>
</dbReference>
<comment type="cofactor">
    <cofactor evidence="5">
        <name>FAD</name>
        <dbReference type="ChEBI" id="CHEBI:57692"/>
    </cofactor>
    <text evidence="5">Binds 1 FAD per subunit.</text>
</comment>
<dbReference type="PANTHER" id="PTHR11455:SF18">
    <property type="entry name" value="SI:CH1073-390K14.1"/>
    <property type="match status" value="1"/>
</dbReference>
<keyword evidence="2 5" id="KW-0285">Flavoprotein</keyword>
<organism evidence="9 10">
    <name type="scientific">Clupea harengus</name>
    <name type="common">Atlantic herring</name>
    <dbReference type="NCBI Taxonomy" id="7950"/>
    <lineage>
        <taxon>Eukaryota</taxon>
        <taxon>Metazoa</taxon>
        <taxon>Chordata</taxon>
        <taxon>Craniata</taxon>
        <taxon>Vertebrata</taxon>
        <taxon>Euteleostomi</taxon>
        <taxon>Actinopterygii</taxon>
        <taxon>Neopterygii</taxon>
        <taxon>Teleostei</taxon>
        <taxon>Clupei</taxon>
        <taxon>Clupeiformes</taxon>
        <taxon>Clupeoidei</taxon>
        <taxon>Clupeidae</taxon>
        <taxon>Clupea</taxon>
    </lineage>
</organism>
<dbReference type="InterPro" id="IPR036155">
    <property type="entry name" value="Crypto/Photolyase_N_sf"/>
</dbReference>
<dbReference type="SUPFAM" id="SSF52425">
    <property type="entry name" value="Cryptochrome/photolyase, N-terminal domain"/>
    <property type="match status" value="1"/>
</dbReference>
<evidence type="ECO:0000256" key="6">
    <source>
        <dbReference type="PIRSR" id="PIRSR602081-2"/>
    </source>
</evidence>
<proteinExistence type="inferred from homology"/>
<dbReference type="GO" id="GO:0071949">
    <property type="term" value="F:FAD binding"/>
    <property type="evidence" value="ECO:0007669"/>
    <property type="project" value="TreeGrafter"/>
</dbReference>
<dbReference type="PROSITE" id="PS00394">
    <property type="entry name" value="DNA_PHOTOLYASES_1_1"/>
    <property type="match status" value="1"/>
</dbReference>
<keyword evidence="3 5" id="KW-0274">FAD</keyword>
<dbReference type="PROSITE" id="PS51645">
    <property type="entry name" value="PHR_CRY_ALPHA_BETA"/>
    <property type="match status" value="1"/>
</dbReference>
<evidence type="ECO:0000313" key="10">
    <source>
        <dbReference type="RefSeq" id="XP_012696746.2"/>
    </source>
</evidence>
<dbReference type="InterPro" id="IPR006050">
    <property type="entry name" value="DNA_photolyase_N"/>
</dbReference>
<dbReference type="GO" id="GO:0003677">
    <property type="term" value="F:DNA binding"/>
    <property type="evidence" value="ECO:0007669"/>
    <property type="project" value="TreeGrafter"/>
</dbReference>
<dbReference type="InterPro" id="IPR005101">
    <property type="entry name" value="Cryptochr/Photolyase_FAD-bd"/>
</dbReference>
<dbReference type="PRINTS" id="PR00147">
    <property type="entry name" value="DNAPHOTLYASE"/>
</dbReference>
<dbReference type="Gene3D" id="1.25.40.80">
    <property type="match status" value="1"/>
</dbReference>
<name>A0A6P3WER4_CLUHA</name>
<feature type="domain" description="Photolyase/cryptochrome alpha/beta" evidence="8">
    <location>
        <begin position="218"/>
        <end position="353"/>
    </location>
</feature>
<dbReference type="GO" id="GO:0006139">
    <property type="term" value="P:nucleobase-containing compound metabolic process"/>
    <property type="evidence" value="ECO:0007669"/>
    <property type="project" value="UniProtKB-ARBA"/>
</dbReference>
<dbReference type="Gene3D" id="3.40.50.620">
    <property type="entry name" value="HUPs"/>
    <property type="match status" value="1"/>
</dbReference>
<dbReference type="GO" id="GO:0032922">
    <property type="term" value="P:circadian regulation of gene expression"/>
    <property type="evidence" value="ECO:0007669"/>
    <property type="project" value="TreeGrafter"/>
</dbReference>
<reference evidence="10" key="1">
    <citation type="submission" date="2025-08" db="UniProtKB">
        <authorList>
            <consortium name="RefSeq"/>
        </authorList>
    </citation>
    <scope>IDENTIFICATION</scope>
</reference>
<dbReference type="RefSeq" id="XP_012696746.2">
    <property type="nucleotide sequence ID" value="XM_012841292.2"/>
</dbReference>
<dbReference type="GeneID" id="105912334"/>
<feature type="site" description="Electron transfer via tryptophanyl radical" evidence="6">
    <location>
        <position position="535"/>
    </location>
</feature>
<dbReference type="AlphaFoldDB" id="A0A6P3WER4"/>
<feature type="compositionally biased region" description="Basic residues" evidence="7">
    <location>
        <begin position="196"/>
        <end position="205"/>
    </location>
</feature>
<evidence type="ECO:0000256" key="7">
    <source>
        <dbReference type="SAM" id="MobiDB-lite"/>
    </source>
</evidence>
<dbReference type="OrthoDB" id="435881at2759"/>
<evidence type="ECO:0000259" key="8">
    <source>
        <dbReference type="PROSITE" id="PS51645"/>
    </source>
</evidence>
<dbReference type="InterPro" id="IPR014729">
    <property type="entry name" value="Rossmann-like_a/b/a_fold"/>
</dbReference>
<dbReference type="InterPro" id="IPR002081">
    <property type="entry name" value="Cryptochrome/DNA_photolyase_1"/>
</dbReference>
<feature type="binding site" evidence="5">
    <location>
        <position position="458"/>
    </location>
    <ligand>
        <name>FAD</name>
        <dbReference type="ChEBI" id="CHEBI:57692"/>
    </ligand>
</feature>
<protein>
    <submittedName>
        <fullName evidence="10">Deoxyribodipyrimidine photo-lyase</fullName>
    </submittedName>
</protein>
<feature type="binding site" evidence="5">
    <location>
        <begin position="470"/>
        <end position="474"/>
    </location>
    <ligand>
        <name>FAD</name>
        <dbReference type="ChEBI" id="CHEBI:57692"/>
    </ligand>
</feature>
<feature type="compositionally biased region" description="Basic and acidic residues" evidence="7">
    <location>
        <begin position="182"/>
        <end position="195"/>
    </location>
</feature>
<dbReference type="GO" id="GO:0005737">
    <property type="term" value="C:cytoplasm"/>
    <property type="evidence" value="ECO:0007669"/>
    <property type="project" value="TreeGrafter"/>
</dbReference>
<dbReference type="GO" id="GO:0006950">
    <property type="term" value="P:response to stress"/>
    <property type="evidence" value="ECO:0007669"/>
    <property type="project" value="UniProtKB-ARBA"/>
</dbReference>
<sequence length="838" mass="94824">MPVENDSSVAQVRHLLRELLVGREDPGGFFCLCLSILGSRETRAGFRELIAPLTDKHRQLHSQLITIYQEYFSREEDDELRLAPQDEDDELQLALALSLVHTSCQNSPRQPVPRSYAQLASAMPVKGQPQGVDTQKSMGTHKPAGRVGERSPNGLKEPGATRPAATANEGRTDSSLANDSDSQEKLDSNDQSEKSRKSRRRRQRKQQQQLLKSPSSPRPILLWFRRDLRLLDNPALIGCLELGAPVIPVFLWNAQEEEGPGVTVATGGACKYWLHQALVCLNEALERIGSHLVTVKAEPSSSEALQRLVEETGAGAVVATALYEPWLKERDEGVFNTLKQHRLSCHLYHSYCLQDPYTVTTQGVGLRGIGSVSHFTSCCQQNPTGPSGAPQDAPRTLPVPSAWPAGCPLEQLGLARMPRRKDGTMVDWAVNIRRDWDFTEEGAHARLEAFLQDGVRRYEKESARADAPNTSCLSPYLHWGQLSVRWLLWDARGARCRSPKFQRKLAWRDLAYWQLTLFPDLPWESLRPPYKALRWSSERAHLHAWQRGRTGYPLVDAAMRQLWQTGWMNNYMRHVVASFLIAYLHLPWQEGYRWFQDTLVDADVAIDAMMWQNGGMSGLDHWNFVMHPVDAAMTCDPNGTYVKRWCPELAPLPDELIHKPWKCPASILRRAGVVLGQNYPERVVTDLEELRTQSLRDVAEVRRRFSEYVDQHSGCDLIPLPDRLVEEALGSTGEVLRSGSRFLLPVITRMEFKHQSVEPDAAEGRVNPYNAVLKGYVSRKRDETVAFLNERDFMASVVHEGTQRLERAERNQRLLEGLPAPPSATRGRPRRTPTMPQR</sequence>
<dbReference type="InterPro" id="IPR018394">
    <property type="entry name" value="DNA_photolyase_1_CS_C"/>
</dbReference>
<evidence type="ECO:0000256" key="4">
    <source>
        <dbReference type="ARBA" id="ARBA00022991"/>
    </source>
</evidence>
<evidence type="ECO:0000256" key="5">
    <source>
        <dbReference type="PIRSR" id="PIRSR602081-1"/>
    </source>
</evidence>
<feature type="site" description="Electron transfer via tryptophanyl radical" evidence="6">
    <location>
        <position position="588"/>
    </location>
</feature>
<evidence type="ECO:0000256" key="1">
    <source>
        <dbReference type="ARBA" id="ARBA00005862"/>
    </source>
</evidence>
<keyword evidence="9" id="KW-1185">Reference proteome</keyword>
<dbReference type="Gene3D" id="1.10.579.10">
    <property type="entry name" value="DNA Cyclobutane Dipyrimidine Photolyase, subunit A, domain 3"/>
    <property type="match status" value="1"/>
</dbReference>
<feature type="site" description="Electron transfer via tryptophanyl radical" evidence="6">
    <location>
        <position position="611"/>
    </location>
</feature>
<dbReference type="GO" id="GO:0043153">
    <property type="term" value="P:entrainment of circadian clock by photoperiod"/>
    <property type="evidence" value="ECO:0007669"/>
    <property type="project" value="TreeGrafter"/>
</dbReference>